<sequence length="256" mass="26575">MKRTLITLTTAGAVAALGIASVAYVGLINVGADDPHWKPVHAFLNFVRERSIAVRARDIQVPALDDPALIKAGAGNYNAMCIGCHLAPGVEVTELSQSLYPAPPNLAVEGAPADPAISFWIVKHGIKATGMPAWGKSMGDEYLWGLVAFMQKLPQLDAGQYQALVAASSGHQHGGGESMMHDHEGQHGAPSAGGSDHHAAMAEMAGHGSMESASPDGADKQPTDEHAQHAMAPAPTPAAPAKTHIHADGNSHEHAN</sequence>
<feature type="domain" description="Cytochrome c" evidence="6">
    <location>
        <begin position="68"/>
        <end position="154"/>
    </location>
</feature>
<feature type="compositionally biased region" description="Low complexity" evidence="5">
    <location>
        <begin position="201"/>
        <end position="211"/>
    </location>
</feature>
<keyword evidence="3 4" id="KW-0408">Iron</keyword>
<evidence type="ECO:0000259" key="6">
    <source>
        <dbReference type="PROSITE" id="PS51007"/>
    </source>
</evidence>
<dbReference type="STRING" id="364197.SAMN05216296_2812"/>
<reference evidence="8" key="1">
    <citation type="submission" date="2016-10" db="EMBL/GenBank/DDBJ databases">
        <authorList>
            <person name="Varghese N."/>
            <person name="Submissions S."/>
        </authorList>
    </citation>
    <scope>NUCLEOTIDE SEQUENCE [LARGE SCALE GENOMIC DNA]</scope>
    <source>
        <strain evidence="8">DSM 17875</strain>
    </source>
</reference>
<dbReference type="OrthoDB" id="9765171at2"/>
<gene>
    <name evidence="7" type="ORF">SAMN05216296_2812</name>
</gene>
<dbReference type="GO" id="GO:0009055">
    <property type="term" value="F:electron transfer activity"/>
    <property type="evidence" value="ECO:0007669"/>
    <property type="project" value="InterPro"/>
</dbReference>
<protein>
    <submittedName>
        <fullName evidence="7">Cytochrome C oxidase, cbb3-type, subunit III</fullName>
    </submittedName>
</protein>
<keyword evidence="2 4" id="KW-0479">Metal-binding</keyword>
<evidence type="ECO:0000256" key="1">
    <source>
        <dbReference type="ARBA" id="ARBA00022617"/>
    </source>
</evidence>
<dbReference type="AlphaFoldDB" id="A0A1H2H7K3"/>
<evidence type="ECO:0000256" key="4">
    <source>
        <dbReference type="PROSITE-ProRule" id="PRU00433"/>
    </source>
</evidence>
<feature type="compositionally biased region" description="Basic and acidic residues" evidence="5">
    <location>
        <begin position="245"/>
        <end position="256"/>
    </location>
</feature>
<evidence type="ECO:0000313" key="7">
    <source>
        <dbReference type="EMBL" id="SDU27871.1"/>
    </source>
</evidence>
<evidence type="ECO:0000256" key="5">
    <source>
        <dbReference type="SAM" id="MobiDB-lite"/>
    </source>
</evidence>
<dbReference type="InterPro" id="IPR036909">
    <property type="entry name" value="Cyt_c-like_dom_sf"/>
</dbReference>
<dbReference type="Proteomes" id="UP000243232">
    <property type="component" value="Chromosome I"/>
</dbReference>
<dbReference type="InterPro" id="IPR009056">
    <property type="entry name" value="Cyt_c-like_dom"/>
</dbReference>
<dbReference type="Pfam" id="PF13442">
    <property type="entry name" value="Cytochrome_CBB3"/>
    <property type="match status" value="1"/>
</dbReference>
<feature type="compositionally biased region" description="Basic and acidic residues" evidence="5">
    <location>
        <begin position="217"/>
        <end position="228"/>
    </location>
</feature>
<name>A0A1H2H7K3_9PSED</name>
<feature type="region of interest" description="Disordered" evidence="5">
    <location>
        <begin position="168"/>
        <end position="256"/>
    </location>
</feature>
<dbReference type="Gene3D" id="1.10.760.10">
    <property type="entry name" value="Cytochrome c-like domain"/>
    <property type="match status" value="1"/>
</dbReference>
<dbReference type="SUPFAM" id="SSF46626">
    <property type="entry name" value="Cytochrome c"/>
    <property type="match status" value="1"/>
</dbReference>
<dbReference type="GO" id="GO:0046872">
    <property type="term" value="F:metal ion binding"/>
    <property type="evidence" value="ECO:0007669"/>
    <property type="project" value="UniProtKB-KW"/>
</dbReference>
<dbReference type="EMBL" id="LT629785">
    <property type="protein sequence ID" value="SDU27871.1"/>
    <property type="molecule type" value="Genomic_DNA"/>
</dbReference>
<dbReference type="GO" id="GO:0020037">
    <property type="term" value="F:heme binding"/>
    <property type="evidence" value="ECO:0007669"/>
    <property type="project" value="InterPro"/>
</dbReference>
<evidence type="ECO:0000313" key="8">
    <source>
        <dbReference type="Proteomes" id="UP000243232"/>
    </source>
</evidence>
<evidence type="ECO:0000256" key="2">
    <source>
        <dbReference type="ARBA" id="ARBA00022723"/>
    </source>
</evidence>
<evidence type="ECO:0000256" key="3">
    <source>
        <dbReference type="ARBA" id="ARBA00023004"/>
    </source>
</evidence>
<dbReference type="RefSeq" id="WP_090196583.1">
    <property type="nucleotide sequence ID" value="NZ_LT629785.1"/>
</dbReference>
<proteinExistence type="predicted"/>
<organism evidence="7 8">
    <name type="scientific">Pseudomonas pohangensis</name>
    <dbReference type="NCBI Taxonomy" id="364197"/>
    <lineage>
        <taxon>Bacteria</taxon>
        <taxon>Pseudomonadati</taxon>
        <taxon>Pseudomonadota</taxon>
        <taxon>Gammaproteobacteria</taxon>
        <taxon>Pseudomonadales</taxon>
        <taxon>Pseudomonadaceae</taxon>
        <taxon>Pseudomonas</taxon>
    </lineage>
</organism>
<keyword evidence="1 4" id="KW-0349">Heme</keyword>
<accession>A0A1H2H7K3</accession>
<dbReference type="PROSITE" id="PS51007">
    <property type="entry name" value="CYTC"/>
    <property type="match status" value="1"/>
</dbReference>
<keyword evidence="8" id="KW-1185">Reference proteome</keyword>